<dbReference type="GO" id="GO:0003677">
    <property type="term" value="F:DNA binding"/>
    <property type="evidence" value="ECO:0007669"/>
    <property type="project" value="InterPro"/>
</dbReference>
<evidence type="ECO:0000313" key="2">
    <source>
        <dbReference type="EMBL" id="CBY27434.1"/>
    </source>
</evidence>
<evidence type="ECO:0000259" key="1">
    <source>
        <dbReference type="Pfam" id="PF02371"/>
    </source>
</evidence>
<dbReference type="GO" id="GO:0004803">
    <property type="term" value="F:transposase activity"/>
    <property type="evidence" value="ECO:0007669"/>
    <property type="project" value="InterPro"/>
</dbReference>
<dbReference type="Proteomes" id="UP000008084">
    <property type="component" value="Chromosome"/>
</dbReference>
<dbReference type="HOGENOM" id="CLU_3031547_0_0_6"/>
<gene>
    <name evidence="2" type="ordered locus">Y11_07471</name>
</gene>
<dbReference type="InterPro" id="IPR003346">
    <property type="entry name" value="Transposase_20"/>
</dbReference>
<feature type="domain" description="Transposase IS116/IS110/IS902 C-terminal" evidence="1">
    <location>
        <begin position="2"/>
        <end position="47"/>
    </location>
</feature>
<sequence>MLPREFSSGGKQRLGRISKRSERYFRYLLAHGARAVAAVIERHKDQYAVALQAVE</sequence>
<dbReference type="KEGG" id="yey:Y11_07471"/>
<reference evidence="2 3" key="1">
    <citation type="journal article" date="2011" name="J. Bacteriol.">
        <title>Complete genome sequence of Yersinia enterocolitica subsp. palearctica serogroup O:3.</title>
        <authorList>
            <person name="Batzilla J."/>
            <person name="Hoper D."/>
            <person name="Antonenka U."/>
            <person name="Heesemann J."/>
            <person name="Rakin A."/>
        </authorList>
    </citation>
    <scope>NUCLEOTIDE SEQUENCE [LARGE SCALE GENOMIC DNA]</scope>
    <source>
        <strain evidence="3">DSM 13030 / CIP 106945 / Y11</strain>
    </source>
</reference>
<proteinExistence type="predicted"/>
<dbReference type="PATRIC" id="fig|930944.6.peg.738"/>
<dbReference type="Pfam" id="PF02371">
    <property type="entry name" value="Transposase_20"/>
    <property type="match status" value="1"/>
</dbReference>
<organism evidence="2 3">
    <name type="scientific">Yersinia enterocolitica subsp. palearctica serotype O:3 (strain DSM 13030 / CIP 106945 / Y11)</name>
    <dbReference type="NCBI Taxonomy" id="930944"/>
    <lineage>
        <taxon>Bacteria</taxon>
        <taxon>Pseudomonadati</taxon>
        <taxon>Pseudomonadota</taxon>
        <taxon>Gammaproteobacteria</taxon>
        <taxon>Enterobacterales</taxon>
        <taxon>Yersiniaceae</taxon>
        <taxon>Yersinia</taxon>
    </lineage>
</organism>
<protein>
    <submittedName>
        <fullName evidence="2">Transposase</fullName>
    </submittedName>
</protein>
<dbReference type="AlphaFoldDB" id="A0A0H3NVG8"/>
<dbReference type="GO" id="GO:0006313">
    <property type="term" value="P:DNA transposition"/>
    <property type="evidence" value="ECO:0007669"/>
    <property type="project" value="InterPro"/>
</dbReference>
<name>A0A0H3NVG8_YERE1</name>
<evidence type="ECO:0000313" key="3">
    <source>
        <dbReference type="Proteomes" id="UP000008084"/>
    </source>
</evidence>
<accession>A0A0H3NVG8</accession>
<dbReference type="EMBL" id="FR729477">
    <property type="protein sequence ID" value="CBY27434.1"/>
    <property type="molecule type" value="Genomic_DNA"/>
</dbReference>